<name>A0A061D8F3_BABBI</name>
<feature type="compositionally biased region" description="Polar residues" evidence="2">
    <location>
        <begin position="490"/>
        <end position="505"/>
    </location>
</feature>
<dbReference type="AlphaFoldDB" id="A0A061D8F3"/>
<feature type="compositionally biased region" description="Basic and acidic residues" evidence="2">
    <location>
        <begin position="447"/>
        <end position="458"/>
    </location>
</feature>
<keyword evidence="1" id="KW-0175">Coiled coil</keyword>
<dbReference type="GeneID" id="24565522"/>
<dbReference type="KEGG" id="bbig:BBBOND_0308840"/>
<dbReference type="SUPFAM" id="SSF48371">
    <property type="entry name" value="ARM repeat"/>
    <property type="match status" value="1"/>
</dbReference>
<dbReference type="Proteomes" id="UP000033188">
    <property type="component" value="Chromosome 3"/>
</dbReference>
<organism evidence="3 4">
    <name type="scientific">Babesia bigemina</name>
    <dbReference type="NCBI Taxonomy" id="5866"/>
    <lineage>
        <taxon>Eukaryota</taxon>
        <taxon>Sar</taxon>
        <taxon>Alveolata</taxon>
        <taxon>Apicomplexa</taxon>
        <taxon>Aconoidasida</taxon>
        <taxon>Piroplasmida</taxon>
        <taxon>Babesiidae</taxon>
        <taxon>Babesia</taxon>
    </lineage>
</organism>
<evidence type="ECO:0000313" key="3">
    <source>
        <dbReference type="EMBL" id="CDR96981.1"/>
    </source>
</evidence>
<gene>
    <name evidence="3" type="ORF">BBBOND_0308840</name>
</gene>
<feature type="region of interest" description="Disordered" evidence="2">
    <location>
        <begin position="388"/>
        <end position="602"/>
    </location>
</feature>
<accession>A0A061D8F3</accession>
<evidence type="ECO:0000256" key="1">
    <source>
        <dbReference type="SAM" id="Coils"/>
    </source>
</evidence>
<feature type="region of interest" description="Disordered" evidence="2">
    <location>
        <begin position="658"/>
        <end position="710"/>
    </location>
</feature>
<evidence type="ECO:0008006" key="5">
    <source>
        <dbReference type="Google" id="ProtNLM"/>
    </source>
</evidence>
<proteinExistence type="predicted"/>
<feature type="compositionally biased region" description="Basic and acidic residues" evidence="2">
    <location>
        <begin position="548"/>
        <end position="561"/>
    </location>
</feature>
<feature type="compositionally biased region" description="Gly residues" evidence="2">
    <location>
        <begin position="572"/>
        <end position="581"/>
    </location>
</feature>
<evidence type="ECO:0000313" key="4">
    <source>
        <dbReference type="Proteomes" id="UP000033188"/>
    </source>
</evidence>
<dbReference type="VEuPathDB" id="PiroplasmaDB:BBBOND_0308840"/>
<sequence>MTTIPFRTLKECLEFLQWLINDKRNDVRTRLAGRLKRLIEGKYKSVSAQQIENALSTFLNHVSHFHKKLCRTAGQSKIKSITGRDALEALLQCIPKLLSVIYFLQYHVDTRFAKVGGGDWAGQNVGMVAMYARFPPAVAARYASSASKIDTYLITTVDGNQYGVIPGGFAAGELKEVARDGYNQGSLMVPDLVNIFDKEHIPNNLFRDVFVTSVVFKNSADEISNVANALRLVQDFCGIFGNSKNEQEFKMHLEDRGKCINWEELKQQCATLKTSLGNIFTLNRFSFTGYGRTYEFLDKTIDKRMAQWLKNNLETIRSKLIRLRSQTDFNKFVTTNLIPYGFTFNGTNFNTKMKPKIVMQQWDAIIGELKQANEGLQKLRQILVGSMCPQNKQDKDEDDGDEDVESEDEFGDDDDDDDEVYVDEDLDDEDAVRVSKTVELPPTKVPEIPKKPVTEKQSEGTSNQGKKAEGAQNQGKKAEEGQGKAGGQSDGNVSSSPDNDDTSLQPAVILQDAATQPSSVTSQDPQSSGDPVSSSGPGPVDQRSASEPAHESVHEASKRPVGDTAAPTGTPSGSGGGGTPVGGVEQDPAMVEKNSPTCSGDTIASIDMSGKHFCRTKPTTSYRKLLSDDAHNAIKHAYEKTLLKNVHDEHNMKNHNHRIMQSQNPTTPPNRPSRPAAWPSRQIPFSPQPPSVSPVNQRPQHVPQERYSRDGDDIVLDGKAIEDPSYQQREKLRRRNAAEERKRLWDSESKQEAEKLRQQMENLLRDETLLTETLKQQPTQPNYAEASALQEHIFKNRLSHKSHVTGHKISKQISTYPKPFPQDHKFRSILNRASLPSNRSVGNIRTRGIRPITGKVAHYPEITGTIINSPPVGNAQVKLNNGRVQGPDLIPQTNLSSQSAIIPGVYLDPIPLPSDTALKLHRQIETQKISHA</sequence>
<feature type="compositionally biased region" description="Low complexity" evidence="2">
    <location>
        <begin position="522"/>
        <end position="542"/>
    </location>
</feature>
<dbReference type="STRING" id="5866.A0A061D8F3"/>
<feature type="compositionally biased region" description="Acidic residues" evidence="2">
    <location>
        <begin position="396"/>
        <end position="430"/>
    </location>
</feature>
<evidence type="ECO:0000256" key="2">
    <source>
        <dbReference type="SAM" id="MobiDB-lite"/>
    </source>
</evidence>
<reference evidence="4" key="1">
    <citation type="journal article" date="2014" name="Nucleic Acids Res.">
        <title>The evolutionary dynamics of variant antigen genes in Babesia reveal a history of genomic innovation underlying host-parasite interaction.</title>
        <authorList>
            <person name="Jackson A.P."/>
            <person name="Otto T.D."/>
            <person name="Darby A."/>
            <person name="Ramaprasad A."/>
            <person name="Xia D."/>
            <person name="Echaide I.E."/>
            <person name="Farber M."/>
            <person name="Gahlot S."/>
            <person name="Gamble J."/>
            <person name="Gupta D."/>
            <person name="Gupta Y."/>
            <person name="Jackson L."/>
            <person name="Malandrin L."/>
            <person name="Malas T.B."/>
            <person name="Moussa E."/>
            <person name="Nair M."/>
            <person name="Reid A.J."/>
            <person name="Sanders M."/>
            <person name="Sharma J."/>
            <person name="Tracey A."/>
            <person name="Quail M.A."/>
            <person name="Weir W."/>
            <person name="Wastling J.M."/>
            <person name="Hall N."/>
            <person name="Willadsen P."/>
            <person name="Lingelbach K."/>
            <person name="Shiels B."/>
            <person name="Tait A."/>
            <person name="Berriman M."/>
            <person name="Allred D.R."/>
            <person name="Pain A."/>
        </authorList>
    </citation>
    <scope>NUCLEOTIDE SEQUENCE [LARGE SCALE GENOMIC DNA]</scope>
    <source>
        <strain evidence="4">Bond</strain>
    </source>
</reference>
<dbReference type="RefSeq" id="XP_012769167.1">
    <property type="nucleotide sequence ID" value="XM_012913713.1"/>
</dbReference>
<feature type="coiled-coil region" evidence="1">
    <location>
        <begin position="746"/>
        <end position="773"/>
    </location>
</feature>
<keyword evidence="4" id="KW-1185">Reference proteome</keyword>
<protein>
    <recommendedName>
        <fullName evidence="5">Ribosome-binding protein 1</fullName>
    </recommendedName>
</protein>
<dbReference type="InterPro" id="IPR016024">
    <property type="entry name" value="ARM-type_fold"/>
</dbReference>
<dbReference type="EMBL" id="LK391709">
    <property type="protein sequence ID" value="CDR96981.1"/>
    <property type="molecule type" value="Genomic_DNA"/>
</dbReference>